<sequence length="234" mass="25759">MNPRSLTSPLRSLTRSVPLRPVAQAPVSAARFGVISRPYSESSKSSEETFHAQEDKRLAELEAGKKEADKKAAEFEEQVKEMKKEMQYLRADVQTATRRANEEKAKASEFAITSFARALLSTADVLTTALKHVPQPIPAENKALADLHQGVELTHKALLKTFEQHGVKKVDDLLGEQFDPNMHEAVFTVPKEVAPPKKDGTSHGPGEIFDVSKEGWTIGNRVLRPAQVGVVSPE</sequence>
<dbReference type="GO" id="GO:0051087">
    <property type="term" value="F:protein-folding chaperone binding"/>
    <property type="evidence" value="ECO:0007669"/>
    <property type="project" value="InterPro"/>
</dbReference>
<dbReference type="GeneID" id="92183431"/>
<dbReference type="SUPFAM" id="SSF51064">
    <property type="entry name" value="Head domain of nucleotide exchange factor GrpE"/>
    <property type="match status" value="1"/>
</dbReference>
<dbReference type="AlphaFoldDB" id="A0AAW0YFF4"/>
<evidence type="ECO:0000313" key="7">
    <source>
        <dbReference type="Proteomes" id="UP001388673"/>
    </source>
</evidence>
<dbReference type="Gene3D" id="3.90.20.20">
    <property type="match status" value="1"/>
</dbReference>
<keyword evidence="7" id="KW-1185">Reference proteome</keyword>
<comment type="caution">
    <text evidence="6">The sequence shown here is derived from an EMBL/GenBank/DDBJ whole genome shotgun (WGS) entry which is preliminary data.</text>
</comment>
<accession>A0AAW0YFF4</accession>
<dbReference type="InterPro" id="IPR009012">
    <property type="entry name" value="GrpE_head"/>
</dbReference>
<dbReference type="KEGG" id="kne:92183431"/>
<reference evidence="6 7" key="1">
    <citation type="journal article" date="2024" name="bioRxiv">
        <title>Comparative genomics of Cryptococcus and Kwoniella reveals pathogenesis evolution and contrasting karyotype dynamics via intercentromeric recombination or chromosome fusion.</title>
        <authorList>
            <person name="Coelho M.A."/>
            <person name="David-Palma M."/>
            <person name="Shea T."/>
            <person name="Bowers K."/>
            <person name="McGinley-Smith S."/>
            <person name="Mohammad A.W."/>
            <person name="Gnirke A."/>
            <person name="Yurkov A.M."/>
            <person name="Nowrousian M."/>
            <person name="Sun S."/>
            <person name="Cuomo C.A."/>
            <person name="Heitman J."/>
        </authorList>
    </citation>
    <scope>NUCLEOTIDE SEQUENCE [LARGE SCALE GENOMIC DNA]</scope>
    <source>
        <strain evidence="6 7">CBS 13917</strain>
    </source>
</reference>
<evidence type="ECO:0000313" key="6">
    <source>
        <dbReference type="EMBL" id="KAK8845460.1"/>
    </source>
</evidence>
<dbReference type="InterPro" id="IPR013805">
    <property type="entry name" value="GrpE_CC"/>
</dbReference>
<feature type="compositionally biased region" description="Basic and acidic residues" evidence="5">
    <location>
        <begin position="44"/>
        <end position="72"/>
    </location>
</feature>
<dbReference type="GO" id="GO:0000774">
    <property type="term" value="F:adenyl-nucleotide exchange factor activity"/>
    <property type="evidence" value="ECO:0007669"/>
    <property type="project" value="InterPro"/>
</dbReference>
<dbReference type="RefSeq" id="XP_066800268.1">
    <property type="nucleotide sequence ID" value="XM_066949260.1"/>
</dbReference>
<dbReference type="CDD" id="cd00446">
    <property type="entry name" value="GrpE"/>
    <property type="match status" value="1"/>
</dbReference>
<organism evidence="6 7">
    <name type="scientific">Kwoniella newhampshirensis</name>
    <dbReference type="NCBI Taxonomy" id="1651941"/>
    <lineage>
        <taxon>Eukaryota</taxon>
        <taxon>Fungi</taxon>
        <taxon>Dikarya</taxon>
        <taxon>Basidiomycota</taxon>
        <taxon>Agaricomycotina</taxon>
        <taxon>Tremellomycetes</taxon>
        <taxon>Tremellales</taxon>
        <taxon>Cryptococcaceae</taxon>
        <taxon>Kwoniella</taxon>
    </lineage>
</organism>
<dbReference type="PANTHER" id="PTHR21237:SF23">
    <property type="entry name" value="GRPE PROTEIN HOMOLOG, MITOCHONDRIAL"/>
    <property type="match status" value="1"/>
</dbReference>
<dbReference type="InterPro" id="IPR000740">
    <property type="entry name" value="GrpE"/>
</dbReference>
<name>A0AAW0YFF4_9TREE</name>
<dbReference type="Proteomes" id="UP001388673">
    <property type="component" value="Unassembled WGS sequence"/>
</dbReference>
<proteinExistence type="inferred from homology"/>
<dbReference type="PRINTS" id="PR00773">
    <property type="entry name" value="GRPEPROTEIN"/>
</dbReference>
<gene>
    <name evidence="6" type="ORF">IAR55_006173</name>
</gene>
<feature type="region of interest" description="Disordered" evidence="5">
    <location>
        <begin position="37"/>
        <end position="72"/>
    </location>
</feature>
<dbReference type="GO" id="GO:0030150">
    <property type="term" value="P:protein import into mitochondrial matrix"/>
    <property type="evidence" value="ECO:0007669"/>
    <property type="project" value="TreeGrafter"/>
</dbReference>
<dbReference type="GO" id="GO:0042803">
    <property type="term" value="F:protein homodimerization activity"/>
    <property type="evidence" value="ECO:0007669"/>
    <property type="project" value="InterPro"/>
</dbReference>
<evidence type="ECO:0000256" key="1">
    <source>
        <dbReference type="ARBA" id="ARBA00009054"/>
    </source>
</evidence>
<dbReference type="Gene3D" id="2.30.22.10">
    <property type="entry name" value="Head domain of nucleotide exchange factor GrpE"/>
    <property type="match status" value="1"/>
</dbReference>
<dbReference type="GO" id="GO:0051082">
    <property type="term" value="F:unfolded protein binding"/>
    <property type="evidence" value="ECO:0007669"/>
    <property type="project" value="TreeGrafter"/>
</dbReference>
<evidence type="ECO:0000256" key="2">
    <source>
        <dbReference type="ARBA" id="ARBA00014521"/>
    </source>
</evidence>
<evidence type="ECO:0000256" key="3">
    <source>
        <dbReference type="ARBA" id="ARBA00023186"/>
    </source>
</evidence>
<feature type="compositionally biased region" description="Low complexity" evidence="5">
    <location>
        <begin position="1"/>
        <end position="16"/>
    </location>
</feature>
<dbReference type="GO" id="GO:0006457">
    <property type="term" value="P:protein folding"/>
    <property type="evidence" value="ECO:0007669"/>
    <property type="project" value="InterPro"/>
</dbReference>
<dbReference type="EMBL" id="JBCAWK010000012">
    <property type="protein sequence ID" value="KAK8845460.1"/>
    <property type="molecule type" value="Genomic_DNA"/>
</dbReference>
<dbReference type="SUPFAM" id="SSF58014">
    <property type="entry name" value="Coiled-coil domain of nucleotide exchange factor GrpE"/>
    <property type="match status" value="1"/>
</dbReference>
<keyword evidence="3" id="KW-0143">Chaperone</keyword>
<feature type="region of interest" description="Disordered" evidence="5">
    <location>
        <begin position="1"/>
        <end position="20"/>
    </location>
</feature>
<protein>
    <recommendedName>
        <fullName evidence="2">GrpE protein homolog, mitochondrial</fullName>
    </recommendedName>
</protein>
<dbReference type="GO" id="GO:0001405">
    <property type="term" value="C:PAM complex, Tim23 associated import motor"/>
    <property type="evidence" value="ECO:0007669"/>
    <property type="project" value="TreeGrafter"/>
</dbReference>
<evidence type="ECO:0000256" key="4">
    <source>
        <dbReference type="RuleBase" id="RU004478"/>
    </source>
</evidence>
<dbReference type="Pfam" id="PF01025">
    <property type="entry name" value="GrpE"/>
    <property type="match status" value="1"/>
</dbReference>
<evidence type="ECO:0000256" key="5">
    <source>
        <dbReference type="SAM" id="MobiDB-lite"/>
    </source>
</evidence>
<comment type="similarity">
    <text evidence="1 4">Belongs to the GrpE family.</text>
</comment>
<dbReference type="PANTHER" id="PTHR21237">
    <property type="entry name" value="GRPE PROTEIN"/>
    <property type="match status" value="1"/>
</dbReference>
<dbReference type="HAMAP" id="MF_01151">
    <property type="entry name" value="GrpE"/>
    <property type="match status" value="1"/>
</dbReference>